<accession>H0WGH6</accession>
<comment type="similarity">
    <text evidence="3">Belongs to the NXF family.</text>
</comment>
<dbReference type="FunFam" id="3.80.10.10:FF:000183">
    <property type="entry name" value="nuclear RNA export factor 2-like"/>
    <property type="match status" value="1"/>
</dbReference>
<evidence type="ECO:0000256" key="4">
    <source>
        <dbReference type="ARBA" id="ARBA00022448"/>
    </source>
</evidence>
<dbReference type="InterPro" id="IPR005637">
    <property type="entry name" value="TAP_C_dom"/>
</dbReference>
<dbReference type="FunFam" id="3.10.450.50:FF:000004">
    <property type="entry name" value="Nuclear RNA export factor 1"/>
    <property type="match status" value="1"/>
</dbReference>
<organism evidence="13 14">
    <name type="scientific">Otolemur garnettii</name>
    <name type="common">Small-eared galago</name>
    <name type="synonym">Garnett's greater bushbaby</name>
    <dbReference type="NCBI Taxonomy" id="30611"/>
    <lineage>
        <taxon>Eukaryota</taxon>
        <taxon>Metazoa</taxon>
        <taxon>Chordata</taxon>
        <taxon>Craniata</taxon>
        <taxon>Vertebrata</taxon>
        <taxon>Euteleostomi</taxon>
        <taxon>Mammalia</taxon>
        <taxon>Eutheria</taxon>
        <taxon>Euarchontoglires</taxon>
        <taxon>Primates</taxon>
        <taxon>Strepsirrhini</taxon>
        <taxon>Lorisiformes</taxon>
        <taxon>Galagidae</taxon>
        <taxon>Otolemur</taxon>
    </lineage>
</organism>
<evidence type="ECO:0000256" key="6">
    <source>
        <dbReference type="ARBA" id="ARBA00022614"/>
    </source>
</evidence>
<evidence type="ECO:0000256" key="7">
    <source>
        <dbReference type="ARBA" id="ARBA00022737"/>
    </source>
</evidence>
<keyword evidence="4" id="KW-0813">Transport</keyword>
<sequence>ILEYRNGGSTPQGKKANGDSFQRNFGNGRLHKHGGCELLPSHLQEDDENIEMRNVYEGPQVRQQFSTLQPPNRSIELYNECQDRIRCKREMEKKMQEQDLGCWFKITIPHGVKYDRTWLINSIRSHCRVPFTPVDFHYAKYRAQFFVQDAATASALKDVSYKVCSEENRKISIFVSPSEVPYSVKNKLKPEHMEQLKLTMKKRYNISKQALNLQKLRFDSDLMDCKVDIILNQRSCMAATLQIIEKNFPEPKLLSLNLRNNKLYRLDGLSDITEKAPNVKILNLSKNELKSTWELGKVRGLKLEELWLKGNPLCSTFPDKSSYISAILDCFPKLLRLDGQRLTTPFLIEVEALGIIKPCKESYRGSESLKSLVLQFLLQYYLIYDYGDRQGLLNAYHDEACFSLTIPFYSKDPDVISFWKYFKEIRNIKKLKDPDLRAQLLKYTKYEIVNSLSVLPKTQHDLNSCVVDLCIQTERMLCFSVNGVFKELEARSQGCVRAFTRTFILTSGNNCSLRIVNDELIVRNASPREIQSAFYISMPIPFSSSLPTISQRQQEMVQTFPSQFGMDLKWSQNYLQDNEWNSIMADQVFAELQTGGKFPKKGYKQI</sequence>
<dbReference type="Gene3D" id="3.10.450.50">
    <property type="match status" value="1"/>
</dbReference>
<evidence type="ECO:0000313" key="14">
    <source>
        <dbReference type="Proteomes" id="UP000005225"/>
    </source>
</evidence>
<dbReference type="CDD" id="cd14342">
    <property type="entry name" value="UBA_TAP-C"/>
    <property type="match status" value="1"/>
</dbReference>
<dbReference type="InParanoid" id="H0WGH6"/>
<evidence type="ECO:0000256" key="5">
    <source>
        <dbReference type="ARBA" id="ARBA00022490"/>
    </source>
</evidence>
<dbReference type="GeneTree" id="ENSGT00390000007539"/>
<feature type="domain" description="TAP-C" evidence="12">
    <location>
        <begin position="551"/>
        <end position="606"/>
    </location>
</feature>
<dbReference type="InterPro" id="IPR009060">
    <property type="entry name" value="UBA-like_sf"/>
</dbReference>
<reference evidence="13" key="3">
    <citation type="submission" date="2025-09" db="UniProtKB">
        <authorList>
            <consortium name="Ensembl"/>
        </authorList>
    </citation>
    <scope>IDENTIFICATION</scope>
</reference>
<dbReference type="Pfam" id="PF22602">
    <property type="entry name" value="NXF_NTF2"/>
    <property type="match status" value="1"/>
</dbReference>
<keyword evidence="8" id="KW-0509">mRNA transport</keyword>
<dbReference type="GO" id="GO:0016973">
    <property type="term" value="P:poly(A)+ mRNA export from nucleus"/>
    <property type="evidence" value="ECO:0007669"/>
    <property type="project" value="TreeGrafter"/>
</dbReference>
<dbReference type="Pfam" id="PF03943">
    <property type="entry name" value="TAP_C"/>
    <property type="match status" value="1"/>
</dbReference>
<reference evidence="13" key="2">
    <citation type="submission" date="2025-08" db="UniProtKB">
        <authorList>
            <consortium name="Ensembl"/>
        </authorList>
    </citation>
    <scope>IDENTIFICATION</scope>
</reference>
<dbReference type="Proteomes" id="UP000005225">
    <property type="component" value="Unassembled WGS sequence"/>
</dbReference>
<evidence type="ECO:0000256" key="9">
    <source>
        <dbReference type="ARBA" id="ARBA00023242"/>
    </source>
</evidence>
<keyword evidence="5" id="KW-0963">Cytoplasm</keyword>
<dbReference type="InterPro" id="IPR035979">
    <property type="entry name" value="RBD_domain_sf"/>
</dbReference>
<feature type="domain" description="NTF2" evidence="11">
    <location>
        <begin position="372"/>
        <end position="522"/>
    </location>
</feature>
<evidence type="ECO:0000256" key="3">
    <source>
        <dbReference type="ARBA" id="ARBA00009285"/>
    </source>
</evidence>
<dbReference type="FunFam" id="3.30.70.330:FF:000165">
    <property type="entry name" value="nuclear RNA export factor 1"/>
    <property type="match status" value="1"/>
</dbReference>
<proteinExistence type="inferred from homology"/>
<keyword evidence="6" id="KW-0433">Leucine-rich repeat</keyword>
<dbReference type="AlphaFoldDB" id="H0WGH6"/>
<keyword evidence="9" id="KW-0539">Nucleus</keyword>
<dbReference type="PANTHER" id="PTHR10662:SF15">
    <property type="entry name" value="NUCLEAR RNA EXPORT FACTOR 5"/>
    <property type="match status" value="1"/>
</dbReference>
<dbReference type="Gene3D" id="3.30.70.330">
    <property type="match status" value="1"/>
</dbReference>
<name>H0WGH6_OTOGA</name>
<dbReference type="SUPFAM" id="SSF46934">
    <property type="entry name" value="UBA-like"/>
    <property type="match status" value="1"/>
</dbReference>
<dbReference type="PANTHER" id="PTHR10662">
    <property type="entry name" value="NUCLEAR RNA EXPORT FACTOR"/>
    <property type="match status" value="1"/>
</dbReference>
<dbReference type="InterPro" id="IPR012677">
    <property type="entry name" value="Nucleotide-bd_a/b_plait_sf"/>
</dbReference>
<dbReference type="InterPro" id="IPR030217">
    <property type="entry name" value="NXF_fam"/>
</dbReference>
<protein>
    <recommendedName>
        <fullName evidence="15">Nuclear RNA export factor Tap RNA-binding domain-containing protein</fullName>
    </recommendedName>
</protein>
<keyword evidence="14" id="KW-1185">Reference proteome</keyword>
<dbReference type="SUPFAM" id="SSF54928">
    <property type="entry name" value="RNA-binding domain, RBD"/>
    <property type="match status" value="1"/>
</dbReference>
<reference evidence="14" key="1">
    <citation type="submission" date="2011-03" db="EMBL/GenBank/DDBJ databases">
        <title>Version 3 of the genome sequence of Otolemur garnettii (Bushbaby).</title>
        <authorList>
            <consortium name="The Broad Institute Genome Sequencing Platform"/>
            <person name="Di Palma F."/>
            <person name="Johnson J."/>
            <person name="Lander E.S."/>
            <person name="Lindblad-Toh K."/>
            <person name="Jaffe D.B."/>
            <person name="Gnerre S."/>
            <person name="MacCallum I."/>
            <person name="Przybylski D."/>
            <person name="Ribeiro F.J."/>
            <person name="Burton J.N."/>
            <person name="Walker B.J."/>
            <person name="Sharpe T."/>
            <person name="Hall G."/>
        </authorList>
    </citation>
    <scope>NUCLEOTIDE SEQUENCE [LARGE SCALE GENOMIC DNA]</scope>
</reference>
<dbReference type="InterPro" id="IPR001611">
    <property type="entry name" value="Leu-rich_rpt"/>
</dbReference>
<dbReference type="Gene3D" id="3.80.10.10">
    <property type="entry name" value="Ribonuclease Inhibitor"/>
    <property type="match status" value="1"/>
</dbReference>
<keyword evidence="7" id="KW-0677">Repeat</keyword>
<dbReference type="InterPro" id="IPR018222">
    <property type="entry name" value="Nuclear_transport_factor_2_euk"/>
</dbReference>
<dbReference type="SUPFAM" id="SSF54427">
    <property type="entry name" value="NTF2-like"/>
    <property type="match status" value="1"/>
</dbReference>
<evidence type="ECO:0000256" key="1">
    <source>
        <dbReference type="ARBA" id="ARBA00004496"/>
    </source>
</evidence>
<dbReference type="STRING" id="30611.ENSOGAP00000000427"/>
<dbReference type="PROSITE" id="PS50177">
    <property type="entry name" value="NTF2_DOMAIN"/>
    <property type="match status" value="1"/>
</dbReference>
<dbReference type="Gene3D" id="1.10.8.10">
    <property type="entry name" value="DNA helicase RuvA subunit, C-terminal domain"/>
    <property type="match status" value="1"/>
</dbReference>
<dbReference type="GO" id="GO:0005737">
    <property type="term" value="C:cytoplasm"/>
    <property type="evidence" value="ECO:0007669"/>
    <property type="project" value="UniProtKB-SubCell"/>
</dbReference>
<dbReference type="Ensembl" id="ENSOGAT00000000477.2">
    <property type="protein sequence ID" value="ENSOGAP00000000427.2"/>
    <property type="gene ID" value="ENSOGAG00000000476.2"/>
</dbReference>
<dbReference type="eggNOG" id="KOG3763">
    <property type="taxonomic scope" value="Eukaryota"/>
</dbReference>
<dbReference type="GO" id="GO:0042272">
    <property type="term" value="C:nuclear RNA export factor complex"/>
    <property type="evidence" value="ECO:0007669"/>
    <property type="project" value="UniProtKB-ARBA"/>
</dbReference>
<dbReference type="SUPFAM" id="SSF52058">
    <property type="entry name" value="L domain-like"/>
    <property type="match status" value="1"/>
</dbReference>
<dbReference type="SMART" id="SM00804">
    <property type="entry name" value="TAP_C"/>
    <property type="match status" value="1"/>
</dbReference>
<comment type="subcellular location">
    <subcellularLocation>
        <location evidence="1">Cytoplasm</location>
    </subcellularLocation>
    <subcellularLocation>
        <location evidence="2">Nucleus</location>
        <location evidence="2">Nucleoplasm</location>
    </subcellularLocation>
</comment>
<evidence type="ECO:0008006" key="15">
    <source>
        <dbReference type="Google" id="ProtNLM"/>
    </source>
</evidence>
<dbReference type="GO" id="GO:0005654">
    <property type="term" value="C:nucleoplasm"/>
    <property type="evidence" value="ECO:0007669"/>
    <property type="project" value="UniProtKB-SubCell"/>
</dbReference>
<evidence type="ECO:0000313" key="13">
    <source>
        <dbReference type="Ensembl" id="ENSOGAP00000000427.2"/>
    </source>
</evidence>
<dbReference type="GO" id="GO:0003723">
    <property type="term" value="F:RNA binding"/>
    <property type="evidence" value="ECO:0007669"/>
    <property type="project" value="InterPro"/>
</dbReference>
<dbReference type="Pfam" id="PF24048">
    <property type="entry name" value="LRR_NXF1-5"/>
    <property type="match status" value="1"/>
</dbReference>
<evidence type="ECO:0000256" key="8">
    <source>
        <dbReference type="ARBA" id="ARBA00022816"/>
    </source>
</evidence>
<feature type="region of interest" description="Disordered" evidence="10">
    <location>
        <begin position="1"/>
        <end position="26"/>
    </location>
</feature>
<dbReference type="EMBL" id="AAQR03186740">
    <property type="status" value="NOT_ANNOTATED_CDS"/>
    <property type="molecule type" value="Genomic_DNA"/>
</dbReference>
<dbReference type="HOGENOM" id="CLU_011280_2_0_1"/>
<dbReference type="InterPro" id="IPR002075">
    <property type="entry name" value="NTF2_dom"/>
</dbReference>
<dbReference type="InterPro" id="IPR032675">
    <property type="entry name" value="LRR_dom_sf"/>
</dbReference>
<evidence type="ECO:0000256" key="10">
    <source>
        <dbReference type="SAM" id="MobiDB-lite"/>
    </source>
</evidence>
<dbReference type="InterPro" id="IPR057125">
    <property type="entry name" value="NXF1/2/3/5-like_LRR"/>
</dbReference>
<evidence type="ECO:0000256" key="2">
    <source>
        <dbReference type="ARBA" id="ARBA00004642"/>
    </source>
</evidence>
<dbReference type="InterPro" id="IPR015245">
    <property type="entry name" value="Tap_RNA-bd"/>
</dbReference>
<evidence type="ECO:0000259" key="12">
    <source>
        <dbReference type="PROSITE" id="PS51281"/>
    </source>
</evidence>
<dbReference type="PROSITE" id="PS51281">
    <property type="entry name" value="TAP_C"/>
    <property type="match status" value="1"/>
</dbReference>
<dbReference type="PROSITE" id="PS51450">
    <property type="entry name" value="LRR"/>
    <property type="match status" value="1"/>
</dbReference>
<dbReference type="OMA" id="CALQQFE"/>
<evidence type="ECO:0000259" key="11">
    <source>
        <dbReference type="PROSITE" id="PS50177"/>
    </source>
</evidence>
<dbReference type="Pfam" id="PF09162">
    <property type="entry name" value="Tap-RNA_bind"/>
    <property type="match status" value="1"/>
</dbReference>
<dbReference type="InterPro" id="IPR032710">
    <property type="entry name" value="NTF2-like_dom_sf"/>
</dbReference>